<keyword evidence="2" id="KW-1185">Reference proteome</keyword>
<organism evidence="1 2">
    <name type="scientific">Phaseolus coccineus</name>
    <name type="common">Scarlet runner bean</name>
    <name type="synonym">Phaseolus multiflorus</name>
    <dbReference type="NCBI Taxonomy" id="3886"/>
    <lineage>
        <taxon>Eukaryota</taxon>
        <taxon>Viridiplantae</taxon>
        <taxon>Streptophyta</taxon>
        <taxon>Embryophyta</taxon>
        <taxon>Tracheophyta</taxon>
        <taxon>Spermatophyta</taxon>
        <taxon>Magnoliopsida</taxon>
        <taxon>eudicotyledons</taxon>
        <taxon>Gunneridae</taxon>
        <taxon>Pentapetalae</taxon>
        <taxon>rosids</taxon>
        <taxon>fabids</taxon>
        <taxon>Fabales</taxon>
        <taxon>Fabaceae</taxon>
        <taxon>Papilionoideae</taxon>
        <taxon>50 kb inversion clade</taxon>
        <taxon>NPAAA clade</taxon>
        <taxon>indigoferoid/millettioid clade</taxon>
        <taxon>Phaseoleae</taxon>
        <taxon>Phaseolus</taxon>
    </lineage>
</organism>
<dbReference type="Proteomes" id="UP001374584">
    <property type="component" value="Unassembled WGS sequence"/>
</dbReference>
<proteinExistence type="predicted"/>
<gene>
    <name evidence="1" type="ORF">VNO80_01299</name>
</gene>
<evidence type="ECO:0000313" key="1">
    <source>
        <dbReference type="EMBL" id="KAK7382447.1"/>
    </source>
</evidence>
<dbReference type="AlphaFoldDB" id="A0AAN9RSM7"/>
<comment type="caution">
    <text evidence="1">The sequence shown here is derived from an EMBL/GenBank/DDBJ whole genome shotgun (WGS) entry which is preliminary data.</text>
</comment>
<accession>A0AAN9RSM7</accession>
<protein>
    <submittedName>
        <fullName evidence="1">Uncharacterized protein</fullName>
    </submittedName>
</protein>
<evidence type="ECO:0000313" key="2">
    <source>
        <dbReference type="Proteomes" id="UP001374584"/>
    </source>
</evidence>
<sequence length="84" mass="9772">MSILEQQQPIKEKLARSPPPWSVPVDLVVVLDDQVHVWKVFAYRKKNVELFVVVLDDQAHLWKKKVELFVVVVEVLLRVISTLV</sequence>
<reference evidence="1 2" key="1">
    <citation type="submission" date="2024-01" db="EMBL/GenBank/DDBJ databases">
        <title>The genomes of 5 underutilized Papilionoideae crops provide insights into root nodulation and disease resistanc.</title>
        <authorList>
            <person name="Jiang F."/>
        </authorList>
    </citation>
    <scope>NUCLEOTIDE SEQUENCE [LARGE SCALE GENOMIC DNA]</scope>
    <source>
        <strain evidence="1">JINMINGXINNONG_FW02</strain>
        <tissue evidence="1">Leaves</tissue>
    </source>
</reference>
<name>A0AAN9RSM7_PHACN</name>
<dbReference type="EMBL" id="JAYMYR010000001">
    <property type="protein sequence ID" value="KAK7382447.1"/>
    <property type="molecule type" value="Genomic_DNA"/>
</dbReference>